<comment type="caution">
    <text evidence="1">The sequence shown here is derived from an EMBL/GenBank/DDBJ whole genome shotgun (WGS) entry which is preliminary data.</text>
</comment>
<protein>
    <submittedName>
        <fullName evidence="1">Uncharacterized protein</fullName>
    </submittedName>
</protein>
<dbReference type="EMBL" id="JAWNGG020000002">
    <property type="protein sequence ID" value="KAK9310585.1"/>
    <property type="molecule type" value="Genomic_DNA"/>
</dbReference>
<sequence length="220" mass="25893">MKNVVLHQTGILQLEPSCKGYTDFFVLETTSSTSRNISYYVPKLDITTDDYCLLTRRFNKTVPVQLAPIKLTTIDLSELGYVNKKLDEFNEIITDQLNKPFIIRHTKWYTIILCYTIYRNMVKLLPLVRLLRFLRRIFCFTKNPHNGDTIPPIIKNFVNCNFNFDMHSEHNSHSQDLVPYNQNQNITQATYTIQKKEETEIPQSARTRGRIWTRRSTIPL</sequence>
<organism evidence="1 2">
    <name type="scientific">Tetragonisca angustula</name>
    <dbReference type="NCBI Taxonomy" id="166442"/>
    <lineage>
        <taxon>Eukaryota</taxon>
        <taxon>Metazoa</taxon>
        <taxon>Ecdysozoa</taxon>
        <taxon>Arthropoda</taxon>
        <taxon>Hexapoda</taxon>
        <taxon>Insecta</taxon>
        <taxon>Pterygota</taxon>
        <taxon>Neoptera</taxon>
        <taxon>Endopterygota</taxon>
        <taxon>Hymenoptera</taxon>
        <taxon>Apocrita</taxon>
        <taxon>Aculeata</taxon>
        <taxon>Apoidea</taxon>
        <taxon>Anthophila</taxon>
        <taxon>Apidae</taxon>
        <taxon>Tetragonisca</taxon>
    </lineage>
</organism>
<dbReference type="Proteomes" id="UP001432146">
    <property type="component" value="Unassembled WGS sequence"/>
</dbReference>
<proteinExistence type="predicted"/>
<reference evidence="1 2" key="1">
    <citation type="submission" date="2024-05" db="EMBL/GenBank/DDBJ databases">
        <title>The nuclear and mitochondrial genome assemblies of Tetragonisca angustula (Apidae: Meliponini), a tiny yet remarkable pollinator in the Neotropics.</title>
        <authorList>
            <person name="Ferrari R."/>
            <person name="Ricardo P.C."/>
            <person name="Dias F.C."/>
            <person name="Araujo N.S."/>
            <person name="Soares D.O."/>
            <person name="Zhou Q.-S."/>
            <person name="Zhu C.-D."/>
            <person name="Coutinho L."/>
            <person name="Airas M.C."/>
            <person name="Batista T.M."/>
        </authorList>
    </citation>
    <scope>NUCLEOTIDE SEQUENCE [LARGE SCALE GENOMIC DNA]</scope>
    <source>
        <strain evidence="1">ASF017062</strain>
        <tissue evidence="1">Abdomen</tissue>
    </source>
</reference>
<evidence type="ECO:0000313" key="1">
    <source>
        <dbReference type="EMBL" id="KAK9310585.1"/>
    </source>
</evidence>
<keyword evidence="2" id="KW-1185">Reference proteome</keyword>
<evidence type="ECO:0000313" key="2">
    <source>
        <dbReference type="Proteomes" id="UP001432146"/>
    </source>
</evidence>
<gene>
    <name evidence="1" type="ORF">QLX08_000137</name>
</gene>
<accession>A0AAW1AL60</accession>
<dbReference type="AlphaFoldDB" id="A0AAW1AL60"/>
<name>A0AAW1AL60_9HYME</name>